<dbReference type="RefSeq" id="WP_417924229.1">
    <property type="nucleotide sequence ID" value="NZ_JBHSFS010000025.1"/>
</dbReference>
<reference evidence="2" key="1">
    <citation type="journal article" date="2019" name="Int. J. Syst. Evol. Microbiol.">
        <title>The Global Catalogue of Microorganisms (GCM) 10K type strain sequencing project: providing services to taxonomists for standard genome sequencing and annotation.</title>
        <authorList>
            <consortium name="The Broad Institute Genomics Platform"/>
            <consortium name="The Broad Institute Genome Sequencing Center for Infectious Disease"/>
            <person name="Wu L."/>
            <person name="Ma J."/>
        </authorList>
    </citation>
    <scope>NUCLEOTIDE SEQUENCE [LARGE SCALE GENOMIC DNA]</scope>
    <source>
        <strain evidence="2">CECT 8064</strain>
    </source>
</reference>
<comment type="caution">
    <text evidence="1">The sequence shown here is derived from an EMBL/GenBank/DDBJ whole genome shotgun (WGS) entry which is preliminary data.</text>
</comment>
<protein>
    <submittedName>
        <fullName evidence="1">DUF6192 family protein</fullName>
    </submittedName>
</protein>
<evidence type="ECO:0000313" key="2">
    <source>
        <dbReference type="Proteomes" id="UP001595990"/>
    </source>
</evidence>
<keyword evidence="2" id="KW-1185">Reference proteome</keyword>
<proteinExistence type="predicted"/>
<dbReference type="EMBL" id="JBHSFS010000025">
    <property type="protein sequence ID" value="MFC4517737.1"/>
    <property type="molecule type" value="Genomic_DNA"/>
</dbReference>
<dbReference type="Proteomes" id="UP001595990">
    <property type="component" value="Unassembled WGS sequence"/>
</dbReference>
<sequence length="175" mass="19299">MTLGEDELGVEVSLREFAEAIGLSFHTVRTYRWVASRWPKEHRQGDASYTVHRILADIEDEDERFAAILTPSAGKSRWTPDAASQWVGRQVESLETPQEKISAIRTLARDDQIAAAVTTDLLKRPQVAAKVPVRVVEQFTPEETVATTAAAGLLRHPGVAFKAMSEDSPNYGLAV</sequence>
<organism evidence="1 2">
    <name type="scientific">Streptomyces ehimensis</name>
    <dbReference type="NCBI Taxonomy" id="68195"/>
    <lineage>
        <taxon>Bacteria</taxon>
        <taxon>Bacillati</taxon>
        <taxon>Actinomycetota</taxon>
        <taxon>Actinomycetes</taxon>
        <taxon>Kitasatosporales</taxon>
        <taxon>Streptomycetaceae</taxon>
        <taxon>Streptomyces</taxon>
    </lineage>
</organism>
<evidence type="ECO:0000313" key="1">
    <source>
        <dbReference type="EMBL" id="MFC4517737.1"/>
    </source>
</evidence>
<accession>A0ABV9BUP8</accession>
<gene>
    <name evidence="1" type="ORF">ACFPEN_33115</name>
</gene>
<name>A0ABV9BUP8_9ACTN</name>
<dbReference type="InterPro" id="IPR045683">
    <property type="entry name" value="DUF6192"/>
</dbReference>
<dbReference type="Pfam" id="PF19691">
    <property type="entry name" value="DUF6192"/>
    <property type="match status" value="1"/>
</dbReference>